<accession>A0ABW0ENK9</accession>
<dbReference type="SUPFAM" id="SSF56112">
    <property type="entry name" value="Protein kinase-like (PK-like)"/>
    <property type="match status" value="1"/>
</dbReference>
<dbReference type="Proteomes" id="UP001596157">
    <property type="component" value="Unassembled WGS sequence"/>
</dbReference>
<evidence type="ECO:0000313" key="1">
    <source>
        <dbReference type="EMBL" id="MFC5288341.1"/>
    </source>
</evidence>
<dbReference type="EMBL" id="JBHSKF010000006">
    <property type="protein sequence ID" value="MFC5288341.1"/>
    <property type="molecule type" value="Genomic_DNA"/>
</dbReference>
<comment type="caution">
    <text evidence="1">The sequence shown here is derived from an EMBL/GenBank/DDBJ whole genome shotgun (WGS) entry which is preliminary data.</text>
</comment>
<protein>
    <submittedName>
        <fullName evidence="1">Phosphotransferase family protein</fullName>
    </submittedName>
</protein>
<dbReference type="InterPro" id="IPR011009">
    <property type="entry name" value="Kinase-like_dom_sf"/>
</dbReference>
<sequence>MTDGLSLLTGPDAGDLMAAVLDAAGGGQVLRWQTRQVDHQPGTGTTVCYRARVRWPDGTETSETLGACDGDLPTATTRLTDGDTEIGMWRYPHDPDLPGLARAVDSVAAGRLARDLGAGDGGPARVRLRAYRPRRRAVVEIATDRGRVFIKVVRPRRATALHERHRAGTAAGCPVPRSLGWTDDGLVVLTALPGRTLREELLGTGAVHVDPDAVVRLLDHLPTLADRTRDTWGQKAPHYAGVIAGIAPELGVWAKDLAAAVDHRDPQGPRVPVHGDFYETQFMVAAGRPTGLLDIDTAGRGERLDDAACLLAHLGVLAQLRPGRAEVINDLGMAMHRRFEQDLPATALRLRTAAVVLSLATGPHRVQEADWREHTADRLRLAEQWINWA</sequence>
<keyword evidence="2" id="KW-1185">Reference proteome</keyword>
<reference evidence="2" key="1">
    <citation type="journal article" date="2019" name="Int. J. Syst. Evol. Microbiol.">
        <title>The Global Catalogue of Microorganisms (GCM) 10K type strain sequencing project: providing services to taxonomists for standard genome sequencing and annotation.</title>
        <authorList>
            <consortium name="The Broad Institute Genomics Platform"/>
            <consortium name="The Broad Institute Genome Sequencing Center for Infectious Disease"/>
            <person name="Wu L."/>
            <person name="Ma J."/>
        </authorList>
    </citation>
    <scope>NUCLEOTIDE SEQUENCE [LARGE SCALE GENOMIC DNA]</scope>
    <source>
        <strain evidence="2">CCUG 59778</strain>
    </source>
</reference>
<dbReference type="Gene3D" id="3.90.1200.10">
    <property type="match status" value="1"/>
</dbReference>
<dbReference type="RefSeq" id="WP_378248193.1">
    <property type="nucleotide sequence ID" value="NZ_JBHSKF010000006.1"/>
</dbReference>
<proteinExistence type="predicted"/>
<name>A0ABW0ENK9_9PSEU</name>
<gene>
    <name evidence="1" type="ORF">ACFPM7_14870</name>
</gene>
<evidence type="ECO:0000313" key="2">
    <source>
        <dbReference type="Proteomes" id="UP001596157"/>
    </source>
</evidence>
<organism evidence="1 2">
    <name type="scientific">Actinokineospora guangxiensis</name>
    <dbReference type="NCBI Taxonomy" id="1490288"/>
    <lineage>
        <taxon>Bacteria</taxon>
        <taxon>Bacillati</taxon>
        <taxon>Actinomycetota</taxon>
        <taxon>Actinomycetes</taxon>
        <taxon>Pseudonocardiales</taxon>
        <taxon>Pseudonocardiaceae</taxon>
        <taxon>Actinokineospora</taxon>
    </lineage>
</organism>